<dbReference type="EMBL" id="CM042029">
    <property type="protein sequence ID" value="KAI3794246.1"/>
    <property type="molecule type" value="Genomic_DNA"/>
</dbReference>
<proteinExistence type="predicted"/>
<dbReference type="Proteomes" id="UP001056120">
    <property type="component" value="Linkage Group LG12"/>
</dbReference>
<accession>A0ACB9HG54</accession>
<keyword evidence="2" id="KW-1185">Reference proteome</keyword>
<evidence type="ECO:0000313" key="2">
    <source>
        <dbReference type="Proteomes" id="UP001056120"/>
    </source>
</evidence>
<sequence length="85" mass="9568">MITLLSILNGSLPPSSPPTSLIFQIETLKFSRLLPQGSKNGKRKEREPSDFLWISCLRYDCLTSASCTFFFLTIRPLLPDVHVAL</sequence>
<organism evidence="1 2">
    <name type="scientific">Smallanthus sonchifolius</name>
    <dbReference type="NCBI Taxonomy" id="185202"/>
    <lineage>
        <taxon>Eukaryota</taxon>
        <taxon>Viridiplantae</taxon>
        <taxon>Streptophyta</taxon>
        <taxon>Embryophyta</taxon>
        <taxon>Tracheophyta</taxon>
        <taxon>Spermatophyta</taxon>
        <taxon>Magnoliopsida</taxon>
        <taxon>eudicotyledons</taxon>
        <taxon>Gunneridae</taxon>
        <taxon>Pentapetalae</taxon>
        <taxon>asterids</taxon>
        <taxon>campanulids</taxon>
        <taxon>Asterales</taxon>
        <taxon>Asteraceae</taxon>
        <taxon>Asteroideae</taxon>
        <taxon>Heliantheae alliance</taxon>
        <taxon>Millerieae</taxon>
        <taxon>Smallanthus</taxon>
    </lineage>
</organism>
<protein>
    <submittedName>
        <fullName evidence="1">Uncharacterized protein</fullName>
    </submittedName>
</protein>
<comment type="caution">
    <text evidence="1">The sequence shown here is derived from an EMBL/GenBank/DDBJ whole genome shotgun (WGS) entry which is preliminary data.</text>
</comment>
<reference evidence="1 2" key="2">
    <citation type="journal article" date="2022" name="Mol. Ecol. Resour.">
        <title>The genomes of chicory, endive, great burdock and yacon provide insights into Asteraceae paleo-polyploidization history and plant inulin production.</title>
        <authorList>
            <person name="Fan W."/>
            <person name="Wang S."/>
            <person name="Wang H."/>
            <person name="Wang A."/>
            <person name="Jiang F."/>
            <person name="Liu H."/>
            <person name="Zhao H."/>
            <person name="Xu D."/>
            <person name="Zhang Y."/>
        </authorList>
    </citation>
    <scope>NUCLEOTIDE SEQUENCE [LARGE SCALE GENOMIC DNA]</scope>
    <source>
        <strain evidence="2">cv. Yunnan</strain>
        <tissue evidence="1">Leaves</tissue>
    </source>
</reference>
<reference evidence="2" key="1">
    <citation type="journal article" date="2022" name="Mol. Ecol. Resour.">
        <title>The genomes of chicory, endive, great burdock and yacon provide insights into Asteraceae palaeo-polyploidization history and plant inulin production.</title>
        <authorList>
            <person name="Fan W."/>
            <person name="Wang S."/>
            <person name="Wang H."/>
            <person name="Wang A."/>
            <person name="Jiang F."/>
            <person name="Liu H."/>
            <person name="Zhao H."/>
            <person name="Xu D."/>
            <person name="Zhang Y."/>
        </authorList>
    </citation>
    <scope>NUCLEOTIDE SEQUENCE [LARGE SCALE GENOMIC DNA]</scope>
    <source>
        <strain evidence="2">cv. Yunnan</strain>
    </source>
</reference>
<gene>
    <name evidence="1" type="ORF">L1987_36875</name>
</gene>
<name>A0ACB9HG54_9ASTR</name>
<evidence type="ECO:0000313" key="1">
    <source>
        <dbReference type="EMBL" id="KAI3794246.1"/>
    </source>
</evidence>